<evidence type="ECO:0008006" key="4">
    <source>
        <dbReference type="Google" id="ProtNLM"/>
    </source>
</evidence>
<gene>
    <name evidence="2" type="ORF">FISHEDRAFT_34651</name>
</gene>
<protein>
    <recommendedName>
        <fullName evidence="4">DNA/RNA polymerase</fullName>
    </recommendedName>
</protein>
<reference evidence="2 3" key="1">
    <citation type="journal article" date="2015" name="Fungal Genet. Biol.">
        <title>Evolution of novel wood decay mechanisms in Agaricales revealed by the genome sequences of Fistulina hepatica and Cylindrobasidium torrendii.</title>
        <authorList>
            <person name="Floudas D."/>
            <person name="Held B.W."/>
            <person name="Riley R."/>
            <person name="Nagy L.G."/>
            <person name="Koehler G."/>
            <person name="Ransdell A.S."/>
            <person name="Younus H."/>
            <person name="Chow J."/>
            <person name="Chiniquy J."/>
            <person name="Lipzen A."/>
            <person name="Tritt A."/>
            <person name="Sun H."/>
            <person name="Haridas S."/>
            <person name="LaButti K."/>
            <person name="Ohm R.A."/>
            <person name="Kues U."/>
            <person name="Blanchette R.A."/>
            <person name="Grigoriev I.V."/>
            <person name="Minto R.E."/>
            <person name="Hibbett D.S."/>
        </authorList>
    </citation>
    <scope>NUCLEOTIDE SEQUENCE [LARGE SCALE GENOMIC DNA]</scope>
    <source>
        <strain evidence="2 3">ATCC 64428</strain>
    </source>
</reference>
<feature type="region of interest" description="Disordered" evidence="1">
    <location>
        <begin position="21"/>
        <end position="56"/>
    </location>
</feature>
<proteinExistence type="predicted"/>
<evidence type="ECO:0000313" key="3">
    <source>
        <dbReference type="Proteomes" id="UP000054144"/>
    </source>
</evidence>
<keyword evidence="3" id="KW-1185">Reference proteome</keyword>
<name>A0A0D7ALL6_9AGAR</name>
<sequence>LLRSLADQNFSTSAAIRAETSITSKAQRNAEGPDDPLATPPVEGGPKTAMGPDDPVSTAGLLEAVDICTDLPDDKRSALERVVLQNAHAFGLDGRLGNYDGLVHIPLKPGTQPISLPPFGASPANRKVIDAQIDDWLHLEVIEPSKSPWAVPVFIVYRNGKPRMVIDL</sequence>
<dbReference type="InterPro" id="IPR043502">
    <property type="entry name" value="DNA/RNA_pol_sf"/>
</dbReference>
<dbReference type="EMBL" id="KN881630">
    <property type="protein sequence ID" value="KIY52659.1"/>
    <property type="molecule type" value="Genomic_DNA"/>
</dbReference>
<dbReference type="OrthoDB" id="6776860at2759"/>
<dbReference type="SUPFAM" id="SSF56672">
    <property type="entry name" value="DNA/RNA polymerases"/>
    <property type="match status" value="1"/>
</dbReference>
<dbReference type="AlphaFoldDB" id="A0A0D7ALL6"/>
<feature type="non-terminal residue" evidence="2">
    <location>
        <position position="1"/>
    </location>
</feature>
<accession>A0A0D7ALL6</accession>
<dbReference type="Proteomes" id="UP000054144">
    <property type="component" value="Unassembled WGS sequence"/>
</dbReference>
<evidence type="ECO:0000313" key="2">
    <source>
        <dbReference type="EMBL" id="KIY52659.1"/>
    </source>
</evidence>
<dbReference type="Gene3D" id="3.10.10.10">
    <property type="entry name" value="HIV Type 1 Reverse Transcriptase, subunit A, domain 1"/>
    <property type="match status" value="1"/>
</dbReference>
<organism evidence="2 3">
    <name type="scientific">Fistulina hepatica ATCC 64428</name>
    <dbReference type="NCBI Taxonomy" id="1128425"/>
    <lineage>
        <taxon>Eukaryota</taxon>
        <taxon>Fungi</taxon>
        <taxon>Dikarya</taxon>
        <taxon>Basidiomycota</taxon>
        <taxon>Agaricomycotina</taxon>
        <taxon>Agaricomycetes</taxon>
        <taxon>Agaricomycetidae</taxon>
        <taxon>Agaricales</taxon>
        <taxon>Fistulinaceae</taxon>
        <taxon>Fistulina</taxon>
    </lineage>
</organism>
<evidence type="ECO:0000256" key="1">
    <source>
        <dbReference type="SAM" id="MobiDB-lite"/>
    </source>
</evidence>